<dbReference type="AlphaFoldDB" id="A0A9Q0NDU9"/>
<keyword evidence="3" id="KW-1185">Reference proteome</keyword>
<proteinExistence type="predicted"/>
<evidence type="ECO:0000313" key="3">
    <source>
        <dbReference type="Proteomes" id="UP001151699"/>
    </source>
</evidence>
<dbReference type="EMBL" id="WJQU01000001">
    <property type="protein sequence ID" value="KAJ6648057.1"/>
    <property type="molecule type" value="Genomic_DNA"/>
</dbReference>
<organism evidence="2 3">
    <name type="scientific">Pseudolycoriella hygida</name>
    <dbReference type="NCBI Taxonomy" id="35572"/>
    <lineage>
        <taxon>Eukaryota</taxon>
        <taxon>Metazoa</taxon>
        <taxon>Ecdysozoa</taxon>
        <taxon>Arthropoda</taxon>
        <taxon>Hexapoda</taxon>
        <taxon>Insecta</taxon>
        <taxon>Pterygota</taxon>
        <taxon>Neoptera</taxon>
        <taxon>Endopterygota</taxon>
        <taxon>Diptera</taxon>
        <taxon>Nematocera</taxon>
        <taxon>Sciaroidea</taxon>
        <taxon>Sciaridae</taxon>
        <taxon>Pseudolycoriella</taxon>
    </lineage>
</organism>
<gene>
    <name evidence="2" type="ORF">Bhyg_03282</name>
</gene>
<feature type="region of interest" description="Disordered" evidence="1">
    <location>
        <begin position="1"/>
        <end position="20"/>
    </location>
</feature>
<reference evidence="2" key="1">
    <citation type="submission" date="2022-07" db="EMBL/GenBank/DDBJ databases">
        <authorList>
            <person name="Trinca V."/>
            <person name="Uliana J.V.C."/>
            <person name="Torres T.T."/>
            <person name="Ward R.J."/>
            <person name="Monesi N."/>
        </authorList>
    </citation>
    <scope>NUCLEOTIDE SEQUENCE</scope>
    <source>
        <strain evidence="2">HSMRA1968</strain>
        <tissue evidence="2">Whole embryos</tissue>
    </source>
</reference>
<sequence>MFDFSTDVPRGSKRLASHSAETVESLGIGFFKRRKRFDRPREKNNSRKSSQPTSIVHSELSSINCFQKFVRRDVIVVFEKVCGAVSER</sequence>
<evidence type="ECO:0000256" key="1">
    <source>
        <dbReference type="SAM" id="MobiDB-lite"/>
    </source>
</evidence>
<evidence type="ECO:0000313" key="2">
    <source>
        <dbReference type="EMBL" id="KAJ6648057.1"/>
    </source>
</evidence>
<name>A0A9Q0NDU9_9DIPT</name>
<feature type="region of interest" description="Disordered" evidence="1">
    <location>
        <begin position="34"/>
        <end position="55"/>
    </location>
</feature>
<dbReference type="Proteomes" id="UP001151699">
    <property type="component" value="Chromosome A"/>
</dbReference>
<accession>A0A9Q0NDU9</accession>
<protein>
    <submittedName>
        <fullName evidence="2">Uncharacterized protein</fullName>
    </submittedName>
</protein>
<comment type="caution">
    <text evidence="2">The sequence shown here is derived from an EMBL/GenBank/DDBJ whole genome shotgun (WGS) entry which is preliminary data.</text>
</comment>